<sequence length="225" mass="24645">MNSLPESGLPAETALTALLGAVLADCARDPLSWLAQDAHGPAVIRIGRGSAPARQADRFDDLLLEAFDSASDMLLAWATRQVGSRTDAEDIVQTALMRVYAARPEVTTADQLRAYLWTVAKNLVRDAWRRAATDRERFDSDGDERIALLADRAGLNMDDIVVLRQMLISALDTLPPREREAVVLRAYEGNTYAETARIMGVATGTAKGYVHDALQRVRVQLDLIA</sequence>
<dbReference type="InterPro" id="IPR036388">
    <property type="entry name" value="WH-like_DNA-bd_sf"/>
</dbReference>
<dbReference type="InterPro" id="IPR039425">
    <property type="entry name" value="RNA_pol_sigma-70-like"/>
</dbReference>
<dbReference type="CDD" id="cd06171">
    <property type="entry name" value="Sigma70_r4"/>
    <property type="match status" value="1"/>
</dbReference>
<keyword evidence="2 6" id="KW-0805">Transcription regulation</keyword>
<comment type="caution">
    <text evidence="9">The sequence shown here is derived from an EMBL/GenBank/DDBJ whole genome shotgun (WGS) entry which is preliminary data.</text>
</comment>
<dbReference type="InterPro" id="IPR013325">
    <property type="entry name" value="RNA_pol_sigma_r2"/>
</dbReference>
<evidence type="ECO:0000256" key="4">
    <source>
        <dbReference type="ARBA" id="ARBA00023125"/>
    </source>
</evidence>
<dbReference type="Proteomes" id="UP000540412">
    <property type="component" value="Unassembled WGS sequence"/>
</dbReference>
<evidence type="ECO:0000256" key="2">
    <source>
        <dbReference type="ARBA" id="ARBA00023015"/>
    </source>
</evidence>
<dbReference type="GO" id="GO:0006950">
    <property type="term" value="P:response to stress"/>
    <property type="evidence" value="ECO:0007669"/>
    <property type="project" value="UniProtKB-ARBA"/>
</dbReference>
<dbReference type="InterPro" id="IPR013249">
    <property type="entry name" value="RNA_pol_sigma70_r4_t2"/>
</dbReference>
<dbReference type="RefSeq" id="WP_051161728.1">
    <property type="nucleotide sequence ID" value="NZ_JACHIT010000002.1"/>
</dbReference>
<gene>
    <name evidence="9" type="ORF">BJY24_004883</name>
</gene>
<evidence type="ECO:0000313" key="9">
    <source>
        <dbReference type="EMBL" id="MBB5915971.1"/>
    </source>
</evidence>
<dbReference type="InterPro" id="IPR013324">
    <property type="entry name" value="RNA_pol_sigma_r3/r4-like"/>
</dbReference>
<dbReference type="Pfam" id="PF08281">
    <property type="entry name" value="Sigma70_r4_2"/>
    <property type="match status" value="1"/>
</dbReference>
<keyword evidence="10" id="KW-1185">Reference proteome</keyword>
<evidence type="ECO:0000313" key="10">
    <source>
        <dbReference type="Proteomes" id="UP000540412"/>
    </source>
</evidence>
<evidence type="ECO:0000256" key="6">
    <source>
        <dbReference type="RuleBase" id="RU000716"/>
    </source>
</evidence>
<reference evidence="9 10" key="1">
    <citation type="submission" date="2020-08" db="EMBL/GenBank/DDBJ databases">
        <title>Sequencing the genomes of 1000 actinobacteria strains.</title>
        <authorList>
            <person name="Klenk H.-P."/>
        </authorList>
    </citation>
    <scope>NUCLEOTIDE SEQUENCE [LARGE SCALE GENOMIC DNA]</scope>
    <source>
        <strain evidence="9 10">DSM 43582</strain>
    </source>
</reference>
<dbReference type="GO" id="GO:0006352">
    <property type="term" value="P:DNA-templated transcription initiation"/>
    <property type="evidence" value="ECO:0007669"/>
    <property type="project" value="InterPro"/>
</dbReference>
<dbReference type="EMBL" id="JACHIT010000002">
    <property type="protein sequence ID" value="MBB5915971.1"/>
    <property type="molecule type" value="Genomic_DNA"/>
</dbReference>
<dbReference type="PANTHER" id="PTHR43133">
    <property type="entry name" value="RNA POLYMERASE ECF-TYPE SIGMA FACTO"/>
    <property type="match status" value="1"/>
</dbReference>
<dbReference type="InterPro" id="IPR000838">
    <property type="entry name" value="RNA_pol_sigma70_ECF_CS"/>
</dbReference>
<keyword evidence="5 6" id="KW-0804">Transcription</keyword>
<dbReference type="GO" id="GO:0003677">
    <property type="term" value="F:DNA binding"/>
    <property type="evidence" value="ECO:0007669"/>
    <property type="project" value="UniProtKB-KW"/>
</dbReference>
<evidence type="ECO:0000256" key="3">
    <source>
        <dbReference type="ARBA" id="ARBA00023082"/>
    </source>
</evidence>
<dbReference type="SUPFAM" id="SSF88946">
    <property type="entry name" value="Sigma2 domain of RNA polymerase sigma factors"/>
    <property type="match status" value="1"/>
</dbReference>
<evidence type="ECO:0000256" key="5">
    <source>
        <dbReference type="ARBA" id="ARBA00023163"/>
    </source>
</evidence>
<protein>
    <recommendedName>
        <fullName evidence="6">RNA polymerase sigma factor</fullName>
    </recommendedName>
</protein>
<keyword evidence="3 6" id="KW-0731">Sigma factor</keyword>
<dbReference type="InterPro" id="IPR007627">
    <property type="entry name" value="RNA_pol_sigma70_r2"/>
</dbReference>
<dbReference type="AlphaFoldDB" id="A0A7W9PGW7"/>
<feature type="domain" description="RNA polymerase sigma-70 region 2" evidence="7">
    <location>
        <begin position="71"/>
        <end position="132"/>
    </location>
</feature>
<dbReference type="SUPFAM" id="SSF88659">
    <property type="entry name" value="Sigma3 and sigma4 domains of RNA polymerase sigma factors"/>
    <property type="match status" value="1"/>
</dbReference>
<dbReference type="Pfam" id="PF04542">
    <property type="entry name" value="Sigma70_r2"/>
    <property type="match status" value="1"/>
</dbReference>
<evidence type="ECO:0000256" key="1">
    <source>
        <dbReference type="ARBA" id="ARBA00010641"/>
    </source>
</evidence>
<proteinExistence type="inferred from homology"/>
<dbReference type="PROSITE" id="PS01063">
    <property type="entry name" value="SIGMA70_ECF"/>
    <property type="match status" value="1"/>
</dbReference>
<dbReference type="PANTHER" id="PTHR43133:SF8">
    <property type="entry name" value="RNA POLYMERASE SIGMA FACTOR HI_1459-RELATED"/>
    <property type="match status" value="1"/>
</dbReference>
<organism evidence="9 10">
    <name type="scientific">Nocardia transvalensis</name>
    <dbReference type="NCBI Taxonomy" id="37333"/>
    <lineage>
        <taxon>Bacteria</taxon>
        <taxon>Bacillati</taxon>
        <taxon>Actinomycetota</taxon>
        <taxon>Actinomycetes</taxon>
        <taxon>Mycobacteriales</taxon>
        <taxon>Nocardiaceae</taxon>
        <taxon>Nocardia</taxon>
    </lineage>
</organism>
<keyword evidence="4 6" id="KW-0238">DNA-binding</keyword>
<comment type="similarity">
    <text evidence="1 6">Belongs to the sigma-70 factor family. ECF subfamily.</text>
</comment>
<evidence type="ECO:0000259" key="8">
    <source>
        <dbReference type="Pfam" id="PF08281"/>
    </source>
</evidence>
<evidence type="ECO:0000259" key="7">
    <source>
        <dbReference type="Pfam" id="PF04542"/>
    </source>
</evidence>
<dbReference type="Gene3D" id="1.10.10.10">
    <property type="entry name" value="Winged helix-like DNA-binding domain superfamily/Winged helix DNA-binding domain"/>
    <property type="match status" value="1"/>
</dbReference>
<dbReference type="InterPro" id="IPR014284">
    <property type="entry name" value="RNA_pol_sigma-70_dom"/>
</dbReference>
<name>A0A7W9PGW7_9NOCA</name>
<dbReference type="Gene3D" id="1.10.1740.10">
    <property type="match status" value="1"/>
</dbReference>
<dbReference type="NCBIfam" id="TIGR02937">
    <property type="entry name" value="sigma70-ECF"/>
    <property type="match status" value="1"/>
</dbReference>
<dbReference type="GO" id="GO:0016987">
    <property type="term" value="F:sigma factor activity"/>
    <property type="evidence" value="ECO:0007669"/>
    <property type="project" value="UniProtKB-KW"/>
</dbReference>
<feature type="domain" description="RNA polymerase sigma factor 70 region 4 type 2" evidence="8">
    <location>
        <begin position="165"/>
        <end position="216"/>
    </location>
</feature>
<accession>A0A7W9PGW7</accession>